<evidence type="ECO:0000256" key="1">
    <source>
        <dbReference type="SAM" id="SignalP"/>
    </source>
</evidence>
<protein>
    <submittedName>
        <fullName evidence="2">Aryl-sulfate sulfotransferase</fullName>
    </submittedName>
</protein>
<name>A0ABV6SJA5_AZOPA</name>
<dbReference type="InterPro" id="IPR011047">
    <property type="entry name" value="Quinoprotein_ADH-like_sf"/>
</dbReference>
<dbReference type="Pfam" id="PF05935">
    <property type="entry name" value="Arylsulfotrans"/>
    <property type="match status" value="1"/>
</dbReference>
<keyword evidence="3" id="KW-1185">Reference proteome</keyword>
<dbReference type="InterPro" id="IPR053143">
    <property type="entry name" value="Arylsulfate_ST"/>
</dbReference>
<dbReference type="PANTHER" id="PTHR35340:SF5">
    <property type="entry name" value="ASST-DOMAIN-CONTAINING PROTEIN"/>
    <property type="match status" value="1"/>
</dbReference>
<dbReference type="InterPro" id="IPR010262">
    <property type="entry name" value="Arylsulfotransferase_bact"/>
</dbReference>
<dbReference type="Proteomes" id="UP001589891">
    <property type="component" value="Unassembled WGS sequence"/>
</dbReference>
<evidence type="ECO:0000313" key="3">
    <source>
        <dbReference type="Proteomes" id="UP001589891"/>
    </source>
</evidence>
<gene>
    <name evidence="2" type="ORF">ACFFGX_08460</name>
</gene>
<dbReference type="PANTHER" id="PTHR35340">
    <property type="entry name" value="PQQ ENZYME REPEAT PROTEIN-RELATED"/>
    <property type="match status" value="1"/>
</dbReference>
<dbReference type="EMBL" id="JBHLSS010000047">
    <property type="protein sequence ID" value="MFC0709622.1"/>
    <property type="molecule type" value="Genomic_DNA"/>
</dbReference>
<comment type="caution">
    <text evidence="2">The sequence shown here is derived from an EMBL/GenBank/DDBJ whole genome shotgun (WGS) entry which is preliminary data.</text>
</comment>
<organism evidence="2 3">
    <name type="scientific">Azorhizophilus paspali</name>
    <name type="common">Azotobacter paspali</name>
    <dbReference type="NCBI Taxonomy" id="69963"/>
    <lineage>
        <taxon>Bacteria</taxon>
        <taxon>Pseudomonadati</taxon>
        <taxon>Pseudomonadota</taxon>
        <taxon>Gammaproteobacteria</taxon>
        <taxon>Pseudomonadales</taxon>
        <taxon>Pseudomonadaceae</taxon>
        <taxon>Azorhizophilus</taxon>
    </lineage>
</organism>
<feature type="signal peptide" evidence="1">
    <location>
        <begin position="1"/>
        <end position="21"/>
    </location>
</feature>
<dbReference type="SUPFAM" id="SSF50998">
    <property type="entry name" value="Quinoprotein alcohol dehydrogenase-like"/>
    <property type="match status" value="1"/>
</dbReference>
<dbReference type="RefSeq" id="WP_376944806.1">
    <property type="nucleotide sequence ID" value="NZ_CP171449.1"/>
</dbReference>
<sequence>MHAMRKTLALSVALVSTAIAAAPSVYPTGVTLYDPAKAHNTYVIFSAPDQQTRLIDMNGNLVRSWDKAGFPATPIDPRLIGGKRGHIFVQLEAVAEPGKLASMGNGLRNRTIGELDWNGEAVWQWGAQAPGGAAHQHHDQRRLANGNTLVLANKLHPVPGFAVPEVIDDAIYEVDPEGNIVWSWTASEHLEEFGFTPEQLELVRASKNPDVLHINNLAPVGPNTWFDGGDQRFHPDNLVVDSREGNFIAIIDKATGKVAWRLGPDLPPLDWRAPAKVPRPADQFIGQHDAHIIPAGLPGAGNLLVFDNRGEAGYPRAPLGLLSGSRVLEIDPIKGEIVWQYTAADSAQPGWAFYSAFISSARRLPNGNTLIDEGKFGRVFQVTPAGEIVWEYVSPYFGKAPGGDARSNWIYRALPVPYDWVPEGTPRSERAVVPPELGAFHIGQKDAGHD</sequence>
<evidence type="ECO:0000313" key="2">
    <source>
        <dbReference type="EMBL" id="MFC0709622.1"/>
    </source>
</evidence>
<keyword evidence="1" id="KW-0732">Signal</keyword>
<feature type="chain" id="PRO_5045494852" evidence="1">
    <location>
        <begin position="22"/>
        <end position="450"/>
    </location>
</feature>
<reference evidence="2 3" key="1">
    <citation type="submission" date="2024-09" db="EMBL/GenBank/DDBJ databases">
        <authorList>
            <person name="Sun Q."/>
            <person name="Mori K."/>
        </authorList>
    </citation>
    <scope>NUCLEOTIDE SEQUENCE [LARGE SCALE GENOMIC DNA]</scope>
    <source>
        <strain evidence="2 3">NCAIM B.01794</strain>
    </source>
</reference>
<proteinExistence type="predicted"/>
<accession>A0ABV6SJA5</accession>